<organism evidence="1 2">
    <name type="scientific">Maricaulis virginensis</name>
    <dbReference type="NCBI Taxonomy" id="144022"/>
    <lineage>
        <taxon>Bacteria</taxon>
        <taxon>Pseudomonadati</taxon>
        <taxon>Pseudomonadota</taxon>
        <taxon>Alphaproteobacteria</taxon>
        <taxon>Maricaulales</taxon>
        <taxon>Maricaulaceae</taxon>
        <taxon>Maricaulis</taxon>
    </lineage>
</organism>
<proteinExistence type="predicted"/>
<evidence type="ECO:0000313" key="1">
    <source>
        <dbReference type="EMBL" id="GLK51660.1"/>
    </source>
</evidence>
<dbReference type="AlphaFoldDB" id="A0A9W6IMA5"/>
<dbReference type="Proteomes" id="UP001143486">
    <property type="component" value="Unassembled WGS sequence"/>
</dbReference>
<protein>
    <submittedName>
        <fullName evidence="1">Uncharacterized protein</fullName>
    </submittedName>
</protein>
<gene>
    <name evidence="1" type="ORF">GCM10017621_11680</name>
</gene>
<evidence type="ECO:0000313" key="2">
    <source>
        <dbReference type="Proteomes" id="UP001143486"/>
    </source>
</evidence>
<name>A0A9W6IMA5_9PROT</name>
<keyword evidence="2" id="KW-1185">Reference proteome</keyword>
<sequence>MTLDAMNIAGLQTQTVTGLSGRGGAMPGGLGTTTTTIMTTSWTRGAAGVR</sequence>
<accession>A0A9W6IMA5</accession>
<dbReference type="RefSeq" id="WP_271186038.1">
    <property type="nucleotide sequence ID" value="NZ_BSFE01000002.1"/>
</dbReference>
<reference evidence="1" key="2">
    <citation type="submission" date="2023-01" db="EMBL/GenBank/DDBJ databases">
        <authorList>
            <person name="Sun Q."/>
            <person name="Evtushenko L."/>
        </authorList>
    </citation>
    <scope>NUCLEOTIDE SEQUENCE</scope>
    <source>
        <strain evidence="1">VKM B-1513</strain>
    </source>
</reference>
<dbReference type="EMBL" id="BSFE01000002">
    <property type="protein sequence ID" value="GLK51660.1"/>
    <property type="molecule type" value="Genomic_DNA"/>
</dbReference>
<reference evidence="1" key="1">
    <citation type="journal article" date="2014" name="Int. J. Syst. Evol. Microbiol.">
        <title>Complete genome sequence of Corynebacterium casei LMG S-19264T (=DSM 44701T), isolated from a smear-ripened cheese.</title>
        <authorList>
            <consortium name="US DOE Joint Genome Institute (JGI-PGF)"/>
            <person name="Walter F."/>
            <person name="Albersmeier A."/>
            <person name="Kalinowski J."/>
            <person name="Ruckert C."/>
        </authorList>
    </citation>
    <scope>NUCLEOTIDE SEQUENCE</scope>
    <source>
        <strain evidence="1">VKM B-1513</strain>
    </source>
</reference>
<comment type="caution">
    <text evidence="1">The sequence shown here is derived from an EMBL/GenBank/DDBJ whole genome shotgun (WGS) entry which is preliminary data.</text>
</comment>